<comment type="caution">
    <text evidence="3">The sequence shown here is derived from an EMBL/GenBank/DDBJ whole genome shotgun (WGS) entry which is preliminary data.</text>
</comment>
<keyword evidence="2" id="KW-0472">Membrane</keyword>
<gene>
    <name evidence="3" type="ORF">ACFPM3_18340</name>
</gene>
<feature type="region of interest" description="Disordered" evidence="1">
    <location>
        <begin position="265"/>
        <end position="291"/>
    </location>
</feature>
<dbReference type="EMBL" id="JBHSJD010000014">
    <property type="protein sequence ID" value="MFC5024088.1"/>
    <property type="molecule type" value="Genomic_DNA"/>
</dbReference>
<reference evidence="4" key="1">
    <citation type="journal article" date="2019" name="Int. J. Syst. Evol. Microbiol.">
        <title>The Global Catalogue of Microorganisms (GCM) 10K type strain sequencing project: providing services to taxonomists for standard genome sequencing and annotation.</title>
        <authorList>
            <consortium name="The Broad Institute Genomics Platform"/>
            <consortium name="The Broad Institute Genome Sequencing Center for Infectious Disease"/>
            <person name="Wu L."/>
            <person name="Ma J."/>
        </authorList>
    </citation>
    <scope>NUCLEOTIDE SEQUENCE [LARGE SCALE GENOMIC DNA]</scope>
    <source>
        <strain evidence="4">CGMCC 4.1648</strain>
    </source>
</reference>
<feature type="transmembrane region" description="Helical" evidence="2">
    <location>
        <begin position="47"/>
        <end position="66"/>
    </location>
</feature>
<feature type="region of interest" description="Disordered" evidence="1">
    <location>
        <begin position="359"/>
        <end position="381"/>
    </location>
</feature>
<sequence>MSGDERFEEELAVALRRTGDGFGPGDGSGLVTGGVARGRRRVVRRRVGAVTGGALALALVGVGGAYTAGALGGGGGGDRDHGGASVAAPPKPTGQAGPARQAVSGERLLALFKGMLPKPGELTDTTARGTEEGPMVSGVFDDGRGKAAVGIAFFHAGPDAAGFTRCPDRALNAYDACTMEQLPGGASLMIYQGYEYPDKREGTKNWRATLLDDSGVVVDLNTWNAPAQKGAPVSRPNPPFNPAQMRAIVTAKAWKAVVAAIPDPADLKGAPGASGTDTGEGRDKSRAGAPAREKAYKFNTAGVRPLFMSLLPKGLTVTDKGGDGEWAYAVVDDGRGGSFVQVNAQPDMSDVETELFPEGSYTTLPDGTKVRARQQPGEKGGKDVVWWSVDTMRPDGYRVVVSAFNTPAQHQDASRPEPALSMEQLTAIATSEKWLKLKK</sequence>
<dbReference type="Proteomes" id="UP001595829">
    <property type="component" value="Unassembled WGS sequence"/>
</dbReference>
<name>A0ABV9XJ17_9ACTN</name>
<dbReference type="RefSeq" id="WP_345686045.1">
    <property type="nucleotide sequence ID" value="NZ_BAABIT010000001.1"/>
</dbReference>
<evidence type="ECO:0000256" key="1">
    <source>
        <dbReference type="SAM" id="MobiDB-lite"/>
    </source>
</evidence>
<keyword evidence="4" id="KW-1185">Reference proteome</keyword>
<keyword evidence="2" id="KW-1133">Transmembrane helix</keyword>
<protein>
    <submittedName>
        <fullName evidence="3">Uncharacterized protein</fullName>
    </submittedName>
</protein>
<evidence type="ECO:0000313" key="3">
    <source>
        <dbReference type="EMBL" id="MFC5024088.1"/>
    </source>
</evidence>
<evidence type="ECO:0000256" key="2">
    <source>
        <dbReference type="SAM" id="Phobius"/>
    </source>
</evidence>
<organism evidence="3 4">
    <name type="scientific">Streptomyces coeruleoprunus</name>
    <dbReference type="NCBI Taxonomy" id="285563"/>
    <lineage>
        <taxon>Bacteria</taxon>
        <taxon>Bacillati</taxon>
        <taxon>Actinomycetota</taxon>
        <taxon>Actinomycetes</taxon>
        <taxon>Kitasatosporales</taxon>
        <taxon>Streptomycetaceae</taxon>
        <taxon>Streptomyces</taxon>
    </lineage>
</organism>
<accession>A0ABV9XJ17</accession>
<evidence type="ECO:0000313" key="4">
    <source>
        <dbReference type="Proteomes" id="UP001595829"/>
    </source>
</evidence>
<feature type="compositionally biased region" description="Basic and acidic residues" evidence="1">
    <location>
        <begin position="279"/>
        <end position="291"/>
    </location>
</feature>
<feature type="region of interest" description="Disordered" evidence="1">
    <location>
        <begin position="74"/>
        <end position="100"/>
    </location>
</feature>
<proteinExistence type="predicted"/>
<keyword evidence="2" id="KW-0812">Transmembrane</keyword>